<sequence>MDVRSDIETATVIMVADHEAPALIDAAQQLADEAL</sequence>
<dbReference type="EMBL" id="CP023198">
    <property type="protein sequence ID" value="AUE18605.1"/>
    <property type="molecule type" value="Genomic_DNA"/>
</dbReference>
<evidence type="ECO:0000313" key="2">
    <source>
        <dbReference type="Proteomes" id="UP000232496"/>
    </source>
</evidence>
<protein>
    <submittedName>
        <fullName evidence="1">Uncharacterized protein</fullName>
    </submittedName>
</protein>
<reference evidence="1 2" key="1">
    <citation type="submission" date="2017-09" db="EMBL/GenBank/DDBJ databases">
        <title>Comparative genomics and methylome analysis of the gut commensal Bifidobacterium breve.</title>
        <authorList>
            <person name="Bottacini F."/>
            <person name="Morrissey R."/>
            <person name="Roberts R.J."/>
            <person name="James K."/>
            <person name="van Breen J."/>
            <person name="Egan M."/>
            <person name="Lambert J."/>
            <person name="van Limpt K."/>
            <person name="Stanton C."/>
            <person name="Knol J."/>
            <person name="O' Connell Motherway M."/>
            <person name="van Sinderen D."/>
        </authorList>
    </citation>
    <scope>NUCLEOTIDE SEQUENCE [LARGE SCALE GENOMIC DNA]</scope>
    <source>
        <strain evidence="1 2">DRBB29</strain>
    </source>
</reference>
<proteinExistence type="predicted"/>
<gene>
    <name evidence="1" type="ORF">DRBB29_1052</name>
</gene>
<evidence type="ECO:0000313" key="1">
    <source>
        <dbReference type="EMBL" id="AUE18605.1"/>
    </source>
</evidence>
<name>A0AAN1M586_BIFBR</name>
<dbReference type="Proteomes" id="UP000232496">
    <property type="component" value="Chromosome"/>
</dbReference>
<accession>A0AAN1M586</accession>
<organism evidence="1 2">
    <name type="scientific">Bifidobacterium breve</name>
    <dbReference type="NCBI Taxonomy" id="1685"/>
    <lineage>
        <taxon>Bacteria</taxon>
        <taxon>Bacillati</taxon>
        <taxon>Actinomycetota</taxon>
        <taxon>Actinomycetes</taxon>
        <taxon>Bifidobacteriales</taxon>
        <taxon>Bifidobacteriaceae</taxon>
        <taxon>Bifidobacterium</taxon>
    </lineage>
</organism>
<dbReference type="AlphaFoldDB" id="A0AAN1M586"/>